<proteinExistence type="predicted"/>
<evidence type="ECO:0000313" key="1">
    <source>
        <dbReference type="EMBL" id="MEQ2455404.1"/>
    </source>
</evidence>
<dbReference type="Proteomes" id="UP001440599">
    <property type="component" value="Unassembled WGS sequence"/>
</dbReference>
<comment type="caution">
    <text evidence="1">The sequence shown here is derived from an EMBL/GenBank/DDBJ whole genome shotgun (WGS) entry which is preliminary data.</text>
</comment>
<dbReference type="SMART" id="SM01059">
    <property type="entry name" value="CAT"/>
    <property type="match status" value="1"/>
</dbReference>
<protein>
    <submittedName>
        <fullName evidence="1">CatA-like O-acetyltransferase, family 2</fullName>
    </submittedName>
</protein>
<dbReference type="InterPro" id="IPR023213">
    <property type="entry name" value="CAT-like_dom_sf"/>
</dbReference>
<dbReference type="PANTHER" id="PTHR38474:SF1">
    <property type="entry name" value="SLR0299 PROTEIN"/>
    <property type="match status" value="1"/>
</dbReference>
<organism evidence="1 2">
    <name type="scientific">Flavonifractor hominis</name>
    <dbReference type="NCBI Taxonomy" id="3133178"/>
    <lineage>
        <taxon>Bacteria</taxon>
        <taxon>Bacillati</taxon>
        <taxon>Bacillota</taxon>
        <taxon>Clostridia</taxon>
        <taxon>Eubacteriales</taxon>
        <taxon>Oscillospiraceae</taxon>
        <taxon>Flavonifractor</taxon>
    </lineage>
</organism>
<evidence type="ECO:0000313" key="2">
    <source>
        <dbReference type="Proteomes" id="UP001440599"/>
    </source>
</evidence>
<name>A0ABV1ELC7_9FIRM</name>
<reference evidence="1 2" key="1">
    <citation type="submission" date="2024-03" db="EMBL/GenBank/DDBJ databases">
        <title>Human intestinal bacterial collection.</title>
        <authorList>
            <person name="Pauvert C."/>
            <person name="Hitch T.C.A."/>
            <person name="Clavel T."/>
        </authorList>
    </citation>
    <scope>NUCLEOTIDE SEQUENCE [LARGE SCALE GENOMIC DNA]</scope>
    <source>
        <strain evidence="1 2">CLA-AP-H34</strain>
    </source>
</reference>
<accession>A0ABV1ELC7</accession>
<dbReference type="EMBL" id="JBBMFT010000001">
    <property type="protein sequence ID" value="MEQ2455404.1"/>
    <property type="molecule type" value="Genomic_DNA"/>
</dbReference>
<sequence>MKEVDPKSTARALAFELWRKAPMPMVTLMKTLDVTPLVRMSRKRGYKFHMLLCWCIGKTAARTADFYLLPVGDKLMQYDQLAVNTVVNTRDGGIATCDIPVSADLEQFNRDYLRLTGQVHVSGESFELGEEYMVIGTSALAGYEIDGAVNIYAGCYNNPFLIWGKYRKKWFHATLPVSFQFHHTQMDGIPAAEFLERLQQEIHQI</sequence>
<dbReference type="RefSeq" id="WP_349139102.1">
    <property type="nucleotide sequence ID" value="NZ_JBBMFT010000001.1"/>
</dbReference>
<keyword evidence="2" id="KW-1185">Reference proteome</keyword>
<dbReference type="Pfam" id="PF00302">
    <property type="entry name" value="CAT"/>
    <property type="match status" value="1"/>
</dbReference>
<gene>
    <name evidence="1" type="ORF">WMO45_02630</name>
</gene>
<dbReference type="InterPro" id="IPR001707">
    <property type="entry name" value="Cmp_AcTrfase"/>
</dbReference>
<dbReference type="PANTHER" id="PTHR38474">
    <property type="entry name" value="SLR0299 PROTEIN"/>
    <property type="match status" value="1"/>
</dbReference>
<dbReference type="NCBIfam" id="NF040637">
    <property type="entry name" value="CatA_like_2"/>
    <property type="match status" value="1"/>
</dbReference>
<dbReference type="SUPFAM" id="SSF52777">
    <property type="entry name" value="CoA-dependent acyltransferases"/>
    <property type="match status" value="1"/>
</dbReference>
<dbReference type="Gene3D" id="3.30.559.10">
    <property type="entry name" value="Chloramphenicol acetyltransferase-like domain"/>
    <property type="match status" value="1"/>
</dbReference>